<dbReference type="GO" id="GO:0005506">
    <property type="term" value="F:iron ion binding"/>
    <property type="evidence" value="ECO:0007669"/>
    <property type="project" value="InterPro"/>
</dbReference>
<dbReference type="Pfam" id="PF01315">
    <property type="entry name" value="Ald_Xan_dh_C"/>
    <property type="match status" value="1"/>
</dbReference>
<dbReference type="GO" id="GO:0016491">
    <property type="term" value="F:oxidoreductase activity"/>
    <property type="evidence" value="ECO:0007669"/>
    <property type="project" value="UniProtKB-KW"/>
</dbReference>
<sequence>MLRLELKGQKPTRPREGLRHVVGRGIFVDDIKLNDTYYMAVYRSPYAHARLVKVEVSEVMKHQDAALVITPDTVKRFSKPLRTRLAYPRLKMWEHYSLAFDKVRYFGEPIVAVVARDRYVAKDLLELVEVDYEPLPAVVDVEEAVKKDAPLLYEEWGDNIAFIDRFGAGNIESAFCEADEIIEEKIREHRYTGTPLEPRAYLACYDKLMKRLTFYSSTQNPHITRTLLANILSIPENSIRVVMPDVGGAFGLKHPLYPEEVLTCIASIILGKPVKYVEERSEHMKATHHAREQIHYVKTAVKRDGAILAVKDKILVDLGVATPSAGPYSAYVTARYLTGPYRIRNYEYELIGVVTNKTTYGAYRGFGKADSNYVMERIIDIIASELGMDPAEVRIRNLVDRGEMPYRSVTGAYYDGGDYRRCLNRLLDIIDYWKLRKIQEEESRGVIGIGLAFVIEPSAVSIPNSFLLNYDSVVVRVSPSGKVSVAAGAAPQGQMYETVISQLVADILSIPAEDVTVLLGDTDQTPYGLGSYSSRFAPVIAPAVVKVTKKIRERIVKAASTLLDEPAENLTLEDGHVVSRLTGNKIPIHEVARILYVSPEEAGVEQPGLEEVLYFKAEHDFQPDRDGRVNPYLTYPYAAAAAVVEIDAETGYVKLVKLAMLHDCGEVLNEEIVEGQVIGGLAQGIGGIMYEELVYDEAGNLLTSSFMDYLIPSAAEMPRKIITERMTTPSLFVEGGYKGVGEIGAIASPPALVNAVADALSRIKKRRIKIKRTPLKPCNVWDAIRSCGSS</sequence>
<dbReference type="InterPro" id="IPR008274">
    <property type="entry name" value="AldOxase/xan_DH_MoCoBD1"/>
</dbReference>
<reference evidence="4" key="1">
    <citation type="journal article" date="2020" name="ISME J.">
        <title>Gammaproteobacteria mediating utilization of methyl-, sulfur- and petroleum organic compounds in deep ocean hydrothermal plumes.</title>
        <authorList>
            <person name="Zhou Z."/>
            <person name="Liu Y."/>
            <person name="Pan J."/>
            <person name="Cron B.R."/>
            <person name="Toner B.M."/>
            <person name="Anantharaman K."/>
            <person name="Breier J.A."/>
            <person name="Dick G.J."/>
            <person name="Li M."/>
        </authorList>
    </citation>
    <scope>NUCLEOTIDE SEQUENCE</scope>
    <source>
        <strain evidence="4">SZUA-1515</strain>
    </source>
</reference>
<dbReference type="Proteomes" id="UP000608579">
    <property type="component" value="Unassembled WGS sequence"/>
</dbReference>
<gene>
    <name evidence="4" type="ORF">EYH45_00210</name>
</gene>
<evidence type="ECO:0000313" key="4">
    <source>
        <dbReference type="EMBL" id="HIQ28968.1"/>
    </source>
</evidence>
<comment type="caution">
    <text evidence="4">The sequence shown here is derived from an EMBL/GenBank/DDBJ whole genome shotgun (WGS) entry which is preliminary data.</text>
</comment>
<feature type="domain" description="Aldehyde oxidase/xanthine dehydrogenase a/b hammerhead" evidence="3">
    <location>
        <begin position="22"/>
        <end position="136"/>
    </location>
</feature>
<dbReference type="Pfam" id="PF02738">
    <property type="entry name" value="MoCoBD_1"/>
    <property type="match status" value="1"/>
</dbReference>
<keyword evidence="1" id="KW-0500">Molybdenum</keyword>
<dbReference type="EMBL" id="DQVM01000005">
    <property type="protein sequence ID" value="HIQ28968.1"/>
    <property type="molecule type" value="Genomic_DNA"/>
</dbReference>
<name>A0A833A2K0_CALS0</name>
<dbReference type="Pfam" id="PF20256">
    <property type="entry name" value="MoCoBD_2"/>
    <property type="match status" value="1"/>
</dbReference>
<dbReference type="SMART" id="SM01008">
    <property type="entry name" value="Ald_Xan_dh_C"/>
    <property type="match status" value="1"/>
</dbReference>
<evidence type="ECO:0000256" key="1">
    <source>
        <dbReference type="ARBA" id="ARBA00022505"/>
    </source>
</evidence>
<accession>A0A833A2K0</accession>
<evidence type="ECO:0000256" key="2">
    <source>
        <dbReference type="ARBA" id="ARBA00023002"/>
    </source>
</evidence>
<dbReference type="AlphaFoldDB" id="A0A833A2K0"/>
<protein>
    <recommendedName>
        <fullName evidence="3">Aldehyde oxidase/xanthine dehydrogenase a/b hammerhead domain-containing protein</fullName>
    </recommendedName>
</protein>
<dbReference type="InterPro" id="IPR037165">
    <property type="entry name" value="AldOxase/xan_DH_Mopterin-bd_sf"/>
</dbReference>
<dbReference type="InterPro" id="IPR016208">
    <property type="entry name" value="Ald_Oxase/xanthine_DH-like"/>
</dbReference>
<dbReference type="InterPro" id="IPR036856">
    <property type="entry name" value="Ald_Oxase/Xan_DH_a/b_sf"/>
</dbReference>
<keyword evidence="2" id="KW-0560">Oxidoreductase</keyword>
<evidence type="ECO:0000259" key="3">
    <source>
        <dbReference type="SMART" id="SM01008"/>
    </source>
</evidence>
<dbReference type="Gene3D" id="3.30.365.10">
    <property type="entry name" value="Aldehyde oxidase/xanthine dehydrogenase, molybdopterin binding domain"/>
    <property type="match status" value="4"/>
</dbReference>
<dbReference type="Gene3D" id="3.90.1170.50">
    <property type="entry name" value="Aldehyde oxidase/xanthine dehydrogenase, a/b hammerhead"/>
    <property type="match status" value="1"/>
</dbReference>
<evidence type="ECO:0000313" key="5">
    <source>
        <dbReference type="Proteomes" id="UP000608579"/>
    </source>
</evidence>
<dbReference type="PANTHER" id="PTHR11908">
    <property type="entry name" value="XANTHINE DEHYDROGENASE"/>
    <property type="match status" value="1"/>
</dbReference>
<dbReference type="SUPFAM" id="SSF56003">
    <property type="entry name" value="Molybdenum cofactor-binding domain"/>
    <property type="match status" value="1"/>
</dbReference>
<dbReference type="PANTHER" id="PTHR11908:SF132">
    <property type="entry name" value="ALDEHYDE OXIDASE 1-RELATED"/>
    <property type="match status" value="1"/>
</dbReference>
<dbReference type="SUPFAM" id="SSF54665">
    <property type="entry name" value="CO dehydrogenase molybdoprotein N-domain-like"/>
    <property type="match status" value="1"/>
</dbReference>
<dbReference type="InterPro" id="IPR000674">
    <property type="entry name" value="Ald_Oxase/Xan_DH_a/b"/>
</dbReference>
<dbReference type="InterPro" id="IPR046867">
    <property type="entry name" value="AldOxase/xan_DH_MoCoBD2"/>
</dbReference>
<proteinExistence type="predicted"/>
<organism evidence="4 5">
    <name type="scientific">Caldiarchaeum subterraneum</name>
    <dbReference type="NCBI Taxonomy" id="311458"/>
    <lineage>
        <taxon>Archaea</taxon>
        <taxon>Nitrososphaerota</taxon>
        <taxon>Candidatus Caldarchaeales</taxon>
        <taxon>Candidatus Caldarchaeaceae</taxon>
        <taxon>Candidatus Caldarchaeum</taxon>
    </lineage>
</organism>